<dbReference type="AlphaFoldDB" id="A0A0N7KRC4"/>
<evidence type="ECO:0000313" key="2">
    <source>
        <dbReference type="EMBL" id="BAT09626.1"/>
    </source>
</evidence>
<reference evidence="2 3" key="2">
    <citation type="journal article" date="2013" name="Plant Cell Physiol.">
        <title>Rice Annotation Project Database (RAP-DB): an integrative and interactive database for rice genomics.</title>
        <authorList>
            <person name="Sakai H."/>
            <person name="Lee S.S."/>
            <person name="Tanaka T."/>
            <person name="Numa H."/>
            <person name="Kim J."/>
            <person name="Kawahara Y."/>
            <person name="Wakimoto H."/>
            <person name="Yang C.C."/>
            <person name="Iwamoto M."/>
            <person name="Abe T."/>
            <person name="Yamada Y."/>
            <person name="Muto A."/>
            <person name="Inokuchi H."/>
            <person name="Ikemura T."/>
            <person name="Matsumoto T."/>
            <person name="Sasaki T."/>
            <person name="Itoh T."/>
        </authorList>
    </citation>
    <scope>NUCLEOTIDE SEQUENCE [LARGE SCALE GENOMIC DNA]</scope>
    <source>
        <strain evidence="3">cv. Nipponbare</strain>
    </source>
</reference>
<proteinExistence type="predicted"/>
<dbReference type="eggNOG" id="ENOG502R6VU">
    <property type="taxonomic scope" value="Eukaryota"/>
</dbReference>
<feature type="compositionally biased region" description="Basic and acidic residues" evidence="1">
    <location>
        <begin position="40"/>
        <end position="54"/>
    </location>
</feature>
<sequence length="263" mass="29920">VEDTDKSHHPEEVVKVPLIEVVRDPPSAAATRRGRHHHAEHAGVEVVSRRDGQVRERRAEALHGPRRPLVEELQHADAGEHLRHAQHQVARRLPHYAHRLLLRRRSPSPPLHLRRVRHGHRGQREADADALQVREAPVVAGGAPCQWHQHGVVDGDPDEDGDDVEGGERGRRHGEGADAAVHGRALLDQRRRHLCGHHEEDEQRSPHREHPEQHLELLHLRHRAQPPWVRLHRRVVVGVGRDGSFVQEPGHHAEREGRGLCFL</sequence>
<dbReference type="EMBL" id="AP014966">
    <property type="protein sequence ID" value="BAT09626.1"/>
    <property type="molecule type" value="Genomic_DNA"/>
</dbReference>
<dbReference type="InParanoid" id="A0A0N7KRC4"/>
<organism evidence="2 3">
    <name type="scientific">Oryza sativa subsp. japonica</name>
    <name type="common">Rice</name>
    <dbReference type="NCBI Taxonomy" id="39947"/>
    <lineage>
        <taxon>Eukaryota</taxon>
        <taxon>Viridiplantae</taxon>
        <taxon>Streptophyta</taxon>
        <taxon>Embryophyta</taxon>
        <taxon>Tracheophyta</taxon>
        <taxon>Spermatophyta</taxon>
        <taxon>Magnoliopsida</taxon>
        <taxon>Liliopsida</taxon>
        <taxon>Poales</taxon>
        <taxon>Poaceae</taxon>
        <taxon>BOP clade</taxon>
        <taxon>Oryzoideae</taxon>
        <taxon>Oryzeae</taxon>
        <taxon>Oryzinae</taxon>
        <taxon>Oryza</taxon>
        <taxon>Oryza sativa</taxon>
    </lineage>
</organism>
<dbReference type="FunCoup" id="A0A0N7KRC4">
    <property type="interactions" value="8"/>
</dbReference>
<feature type="region of interest" description="Disordered" evidence="1">
    <location>
        <begin position="25"/>
        <end position="54"/>
    </location>
</feature>
<feature type="non-terminal residue" evidence="2">
    <location>
        <position position="1"/>
    </location>
</feature>
<dbReference type="Proteomes" id="UP000059680">
    <property type="component" value="Chromosome 10"/>
</dbReference>
<protein>
    <submittedName>
        <fullName evidence="2">Os10g0110425 protein</fullName>
    </submittedName>
</protein>
<evidence type="ECO:0000256" key="1">
    <source>
        <dbReference type="SAM" id="MobiDB-lite"/>
    </source>
</evidence>
<dbReference type="PaxDb" id="39947-A0A0N7KRC4"/>
<name>A0A0N7KRC4_ORYSJ</name>
<feature type="compositionally biased region" description="Acidic residues" evidence="1">
    <location>
        <begin position="155"/>
        <end position="165"/>
    </location>
</feature>
<reference evidence="2 3" key="3">
    <citation type="journal article" date="2013" name="Rice">
        <title>Improvement of the Oryza sativa Nipponbare reference genome using next generation sequence and optical map data.</title>
        <authorList>
            <person name="Kawahara Y."/>
            <person name="de la Bastide M."/>
            <person name="Hamilton J.P."/>
            <person name="Kanamori H."/>
            <person name="McCombie W.R."/>
            <person name="Ouyang S."/>
            <person name="Schwartz D.C."/>
            <person name="Tanaka T."/>
            <person name="Wu J."/>
            <person name="Zhou S."/>
            <person name="Childs K.L."/>
            <person name="Davidson R.M."/>
            <person name="Lin H."/>
            <person name="Quesada-Ocampo L."/>
            <person name="Vaillancourt B."/>
            <person name="Sakai H."/>
            <person name="Lee S.S."/>
            <person name="Kim J."/>
            <person name="Numa H."/>
            <person name="Itoh T."/>
            <person name="Buell C.R."/>
            <person name="Matsumoto T."/>
        </authorList>
    </citation>
    <scope>NUCLEOTIDE SEQUENCE [LARGE SCALE GENOMIC DNA]</scope>
    <source>
        <strain evidence="3">cv. Nipponbare</strain>
    </source>
</reference>
<reference evidence="3" key="1">
    <citation type="journal article" date="2005" name="Nature">
        <title>The map-based sequence of the rice genome.</title>
        <authorList>
            <consortium name="International rice genome sequencing project (IRGSP)"/>
            <person name="Matsumoto T."/>
            <person name="Wu J."/>
            <person name="Kanamori H."/>
            <person name="Katayose Y."/>
            <person name="Fujisawa M."/>
            <person name="Namiki N."/>
            <person name="Mizuno H."/>
            <person name="Yamamoto K."/>
            <person name="Antonio B.A."/>
            <person name="Baba T."/>
            <person name="Sakata K."/>
            <person name="Nagamura Y."/>
            <person name="Aoki H."/>
            <person name="Arikawa K."/>
            <person name="Arita K."/>
            <person name="Bito T."/>
            <person name="Chiden Y."/>
            <person name="Fujitsuka N."/>
            <person name="Fukunaka R."/>
            <person name="Hamada M."/>
            <person name="Harada C."/>
            <person name="Hayashi A."/>
            <person name="Hijishita S."/>
            <person name="Honda M."/>
            <person name="Hosokawa S."/>
            <person name="Ichikawa Y."/>
            <person name="Idonuma A."/>
            <person name="Iijima M."/>
            <person name="Ikeda M."/>
            <person name="Ikeno M."/>
            <person name="Ito K."/>
            <person name="Ito S."/>
            <person name="Ito T."/>
            <person name="Ito Y."/>
            <person name="Ito Y."/>
            <person name="Iwabuchi A."/>
            <person name="Kamiya K."/>
            <person name="Karasawa W."/>
            <person name="Kurita K."/>
            <person name="Katagiri S."/>
            <person name="Kikuta A."/>
            <person name="Kobayashi H."/>
            <person name="Kobayashi N."/>
            <person name="Machita K."/>
            <person name="Maehara T."/>
            <person name="Masukawa M."/>
            <person name="Mizubayashi T."/>
            <person name="Mukai Y."/>
            <person name="Nagasaki H."/>
            <person name="Nagata Y."/>
            <person name="Naito S."/>
            <person name="Nakashima M."/>
            <person name="Nakama Y."/>
            <person name="Nakamichi Y."/>
            <person name="Nakamura M."/>
            <person name="Meguro A."/>
            <person name="Negishi M."/>
            <person name="Ohta I."/>
            <person name="Ohta T."/>
            <person name="Okamoto M."/>
            <person name="Ono N."/>
            <person name="Saji S."/>
            <person name="Sakaguchi M."/>
            <person name="Sakai K."/>
            <person name="Shibata M."/>
            <person name="Shimokawa T."/>
            <person name="Song J."/>
            <person name="Takazaki Y."/>
            <person name="Terasawa K."/>
            <person name="Tsugane M."/>
            <person name="Tsuji K."/>
            <person name="Ueda S."/>
            <person name="Waki K."/>
            <person name="Yamagata H."/>
            <person name="Yamamoto M."/>
            <person name="Yamamoto S."/>
            <person name="Yamane H."/>
            <person name="Yoshiki S."/>
            <person name="Yoshihara R."/>
            <person name="Yukawa K."/>
            <person name="Zhong H."/>
            <person name="Yano M."/>
            <person name="Yuan Q."/>
            <person name="Ouyang S."/>
            <person name="Liu J."/>
            <person name="Jones K.M."/>
            <person name="Gansberger K."/>
            <person name="Moffat K."/>
            <person name="Hill J."/>
            <person name="Bera J."/>
            <person name="Fadrosh D."/>
            <person name="Jin S."/>
            <person name="Johri S."/>
            <person name="Kim M."/>
            <person name="Overton L."/>
            <person name="Reardon M."/>
            <person name="Tsitrin T."/>
            <person name="Vuong H."/>
            <person name="Weaver B."/>
            <person name="Ciecko A."/>
            <person name="Tallon L."/>
            <person name="Jackson J."/>
            <person name="Pai G."/>
            <person name="Aken S.V."/>
            <person name="Utterback T."/>
            <person name="Reidmuller S."/>
            <person name="Feldblyum T."/>
            <person name="Hsiao J."/>
            <person name="Zismann V."/>
            <person name="Iobst S."/>
            <person name="de Vazeille A.R."/>
            <person name="Buell C.R."/>
            <person name="Ying K."/>
            <person name="Li Y."/>
            <person name="Lu T."/>
            <person name="Huang Y."/>
            <person name="Zhao Q."/>
            <person name="Feng Q."/>
            <person name="Zhang L."/>
            <person name="Zhu J."/>
            <person name="Weng Q."/>
            <person name="Mu J."/>
            <person name="Lu Y."/>
            <person name="Fan D."/>
            <person name="Liu Y."/>
            <person name="Guan J."/>
            <person name="Zhang Y."/>
            <person name="Yu S."/>
            <person name="Liu X."/>
            <person name="Zhang Y."/>
            <person name="Hong G."/>
            <person name="Han B."/>
            <person name="Choisne N."/>
            <person name="Demange N."/>
            <person name="Orjeda G."/>
            <person name="Samain S."/>
            <person name="Cattolico L."/>
            <person name="Pelletier E."/>
            <person name="Couloux A."/>
            <person name="Segurens B."/>
            <person name="Wincker P."/>
            <person name="D'Hont A."/>
            <person name="Scarpelli C."/>
            <person name="Weissenbach J."/>
            <person name="Salanoubat M."/>
            <person name="Quetier F."/>
            <person name="Yu Y."/>
            <person name="Kim H.R."/>
            <person name="Rambo T."/>
            <person name="Currie J."/>
            <person name="Collura K."/>
            <person name="Luo M."/>
            <person name="Yang T."/>
            <person name="Ammiraju J.S.S."/>
            <person name="Engler F."/>
            <person name="Soderlund C."/>
            <person name="Wing R.A."/>
            <person name="Palmer L.E."/>
            <person name="de la Bastide M."/>
            <person name="Spiegel L."/>
            <person name="Nascimento L."/>
            <person name="Zutavern T."/>
            <person name="O'Shaughnessy A."/>
            <person name="Dike S."/>
            <person name="Dedhia N."/>
            <person name="Preston R."/>
            <person name="Balija V."/>
            <person name="McCombie W.R."/>
            <person name="Chow T."/>
            <person name="Chen H."/>
            <person name="Chung M."/>
            <person name="Chen C."/>
            <person name="Shaw J."/>
            <person name="Wu H."/>
            <person name="Hsiao K."/>
            <person name="Chao Y."/>
            <person name="Chu M."/>
            <person name="Cheng C."/>
            <person name="Hour A."/>
            <person name="Lee P."/>
            <person name="Lin S."/>
            <person name="Lin Y."/>
            <person name="Liou J."/>
            <person name="Liu S."/>
            <person name="Hsing Y."/>
            <person name="Raghuvanshi S."/>
            <person name="Mohanty A."/>
            <person name="Bharti A.K."/>
            <person name="Gaur A."/>
            <person name="Gupta V."/>
            <person name="Kumar D."/>
            <person name="Ravi V."/>
            <person name="Vij S."/>
            <person name="Kapur A."/>
            <person name="Khurana P."/>
            <person name="Khurana P."/>
            <person name="Khurana J.P."/>
            <person name="Tyagi A.K."/>
            <person name="Gaikwad K."/>
            <person name="Singh A."/>
            <person name="Dalal V."/>
            <person name="Srivastava S."/>
            <person name="Dixit A."/>
            <person name="Pal A.K."/>
            <person name="Ghazi I.A."/>
            <person name="Yadav M."/>
            <person name="Pandit A."/>
            <person name="Bhargava A."/>
            <person name="Sureshbabu K."/>
            <person name="Batra K."/>
            <person name="Sharma T.R."/>
            <person name="Mohapatra T."/>
            <person name="Singh N.K."/>
            <person name="Messing J."/>
            <person name="Nelson A.B."/>
            <person name="Fuks G."/>
            <person name="Kavchok S."/>
            <person name="Keizer G."/>
            <person name="Linton E."/>
            <person name="Llaca V."/>
            <person name="Song R."/>
            <person name="Tanyolac B."/>
            <person name="Young S."/>
            <person name="Ho-Il K."/>
            <person name="Hahn J.H."/>
            <person name="Sangsakoo G."/>
            <person name="Vanavichit A."/>
            <person name="de Mattos Luiz.A.T."/>
            <person name="Zimmer P.D."/>
            <person name="Malone G."/>
            <person name="Dellagostin O."/>
            <person name="de Oliveira A.C."/>
            <person name="Bevan M."/>
            <person name="Bancroft I."/>
            <person name="Minx P."/>
            <person name="Cordum H."/>
            <person name="Wilson R."/>
            <person name="Cheng Z."/>
            <person name="Jin W."/>
            <person name="Jiang J."/>
            <person name="Leong S.A."/>
            <person name="Iwama H."/>
            <person name="Gojobori T."/>
            <person name="Itoh T."/>
            <person name="Niimura Y."/>
            <person name="Fujii Y."/>
            <person name="Habara T."/>
            <person name="Sakai H."/>
            <person name="Sato Y."/>
            <person name="Wilson G."/>
            <person name="Kumar K."/>
            <person name="McCouch S."/>
            <person name="Juretic N."/>
            <person name="Hoen D."/>
            <person name="Wright S."/>
            <person name="Bruskiewich R."/>
            <person name="Bureau T."/>
            <person name="Miyao A."/>
            <person name="Hirochika H."/>
            <person name="Nishikawa T."/>
            <person name="Kadowaki K."/>
            <person name="Sugiura M."/>
            <person name="Burr B."/>
            <person name="Sasaki T."/>
        </authorList>
    </citation>
    <scope>NUCLEOTIDE SEQUENCE [LARGE SCALE GENOMIC DNA]</scope>
    <source>
        <strain evidence="3">cv. Nipponbare</strain>
    </source>
</reference>
<feature type="region of interest" description="Disordered" evidence="1">
    <location>
        <begin position="148"/>
        <end position="178"/>
    </location>
</feature>
<gene>
    <name evidence="2" type="ordered locus">Os10g0110425</name>
    <name evidence="2" type="ORF">OSNPB_100110425</name>
</gene>
<accession>A0A0N7KRC4</accession>
<keyword evidence="3" id="KW-1185">Reference proteome</keyword>
<evidence type="ECO:0000313" key="3">
    <source>
        <dbReference type="Proteomes" id="UP000059680"/>
    </source>
</evidence>
<feature type="compositionally biased region" description="Basic and acidic residues" evidence="1">
    <location>
        <begin position="166"/>
        <end position="176"/>
    </location>
</feature>
<dbReference type="OMA" id="CGHHEED"/>
<dbReference type="Gramene" id="Os10t0110425-00">
    <property type="protein sequence ID" value="Os10t0110425-00"/>
    <property type="gene ID" value="Os10g0110425"/>
</dbReference>